<comment type="caution">
    <text evidence="1">The sequence shown here is derived from an EMBL/GenBank/DDBJ whole genome shotgun (WGS) entry which is preliminary data.</text>
</comment>
<dbReference type="AlphaFoldDB" id="A0A1G2F535"/>
<dbReference type="Pfam" id="PF05159">
    <property type="entry name" value="Capsule_synth"/>
    <property type="match status" value="1"/>
</dbReference>
<evidence type="ECO:0000313" key="1">
    <source>
        <dbReference type="EMBL" id="OGZ33185.1"/>
    </source>
</evidence>
<dbReference type="Proteomes" id="UP000177810">
    <property type="component" value="Unassembled WGS sequence"/>
</dbReference>
<proteinExistence type="predicted"/>
<dbReference type="GO" id="GO:0015774">
    <property type="term" value="P:polysaccharide transport"/>
    <property type="evidence" value="ECO:0007669"/>
    <property type="project" value="InterPro"/>
</dbReference>
<dbReference type="InterPro" id="IPR007833">
    <property type="entry name" value="Capsule_polysaccharide_synth"/>
</dbReference>
<evidence type="ECO:0008006" key="3">
    <source>
        <dbReference type="Google" id="ProtNLM"/>
    </source>
</evidence>
<reference evidence="1 2" key="1">
    <citation type="journal article" date="2016" name="Nat. Commun.">
        <title>Thousands of microbial genomes shed light on interconnected biogeochemical processes in an aquifer system.</title>
        <authorList>
            <person name="Anantharaman K."/>
            <person name="Brown C.T."/>
            <person name="Hug L.A."/>
            <person name="Sharon I."/>
            <person name="Castelle C.J."/>
            <person name="Probst A.J."/>
            <person name="Thomas B.C."/>
            <person name="Singh A."/>
            <person name="Wilkins M.J."/>
            <person name="Karaoz U."/>
            <person name="Brodie E.L."/>
            <person name="Williams K.H."/>
            <person name="Hubbard S.S."/>
            <person name="Banfield J.F."/>
        </authorList>
    </citation>
    <scope>NUCLEOTIDE SEQUENCE [LARGE SCALE GENOMIC DNA]</scope>
</reference>
<dbReference type="GO" id="GO:0000271">
    <property type="term" value="P:polysaccharide biosynthetic process"/>
    <property type="evidence" value="ECO:0007669"/>
    <property type="project" value="InterPro"/>
</dbReference>
<dbReference type="EMBL" id="MHMT01000003">
    <property type="protein sequence ID" value="OGZ33185.1"/>
    <property type="molecule type" value="Genomic_DNA"/>
</dbReference>
<protein>
    <recommendedName>
        <fullName evidence="3">Capsule polysaccharide biosynthesis protein</fullName>
    </recommendedName>
</protein>
<gene>
    <name evidence="1" type="ORF">A2V69_01505</name>
</gene>
<organism evidence="1 2">
    <name type="scientific">Candidatus Portnoybacteria bacterium RBG_13_40_8</name>
    <dbReference type="NCBI Taxonomy" id="1801990"/>
    <lineage>
        <taxon>Bacteria</taxon>
        <taxon>Candidatus Portnoyibacteriota</taxon>
    </lineage>
</organism>
<evidence type="ECO:0000313" key="2">
    <source>
        <dbReference type="Proteomes" id="UP000177810"/>
    </source>
</evidence>
<dbReference type="STRING" id="1801990.A2V69_01505"/>
<name>A0A1G2F535_9BACT</name>
<sequence length="478" mass="55569">MKIFLTWNSSDPEIILSTLKGQSNKIVYWLANRGEKYKPSETIFHNLLDALSGIPAKGIDMSGFLPPGKDLIERLHKVESLILTMMNRAKTGKLQTDERKHLYYNMLQYWYGVLKKYKPDIIINQTIPHDISSYLVYELGHLLNIKTIVLEDAETTDRTLIYTDFWQGSDNLHKELKKNQDKNFSLKDLSNDLQEYYKLQTDPNRNSAPNGTIVSMDIIRNRYSKSNSLVHRLKRLKKYLKEESLLKLIMQSINSRLEQNLKKEYKSIQIEPDFNKKFIYVALQVQPECTTSPQGDVFVDQVLMIETLSASLPPGWIIYVKEHPIQWIRRGIRFFYYRYQGYYKKIAELKNVQVIPVEINTYTLINKSQAVATVTGTAAWEAILRSKPSLVFGYPWYRDCSEIFKVKDVESCKNAFKKIASGFVVNQQKIINYLKCFDNATIHGYICPDLEKTSKLTKQESLNNILQGILLEIEKNNN</sequence>
<accession>A0A1G2F535</accession>